<comment type="caution">
    <text evidence="1">The sequence shown here is derived from an EMBL/GenBank/DDBJ whole genome shotgun (WGS) entry which is preliminary data.</text>
</comment>
<dbReference type="Proteomes" id="UP001183176">
    <property type="component" value="Unassembled WGS sequence"/>
</dbReference>
<proteinExistence type="predicted"/>
<sequence>MAVGRHTGRPVTVDAGKLDYAPAFERDVIRERTVAGLAVARAGGKLGGRPPIMTAE</sequence>
<evidence type="ECO:0000313" key="2">
    <source>
        <dbReference type="Proteomes" id="UP001183176"/>
    </source>
</evidence>
<keyword evidence="2" id="KW-1185">Reference proteome</keyword>
<gene>
    <name evidence="1" type="ORF">RM423_21440</name>
</gene>
<reference evidence="2" key="1">
    <citation type="submission" date="2023-07" db="EMBL/GenBank/DDBJ databases">
        <title>30 novel species of actinomycetes from the DSMZ collection.</title>
        <authorList>
            <person name="Nouioui I."/>
        </authorList>
    </citation>
    <scope>NUCLEOTIDE SEQUENCE [LARGE SCALE GENOMIC DNA]</scope>
    <source>
        <strain evidence="2">DSM 44399</strain>
    </source>
</reference>
<organism evidence="1 2">
    <name type="scientific">Jatrophihabitans lederbergiae</name>
    <dbReference type="NCBI Taxonomy" id="3075547"/>
    <lineage>
        <taxon>Bacteria</taxon>
        <taxon>Bacillati</taxon>
        <taxon>Actinomycetota</taxon>
        <taxon>Actinomycetes</taxon>
        <taxon>Jatrophihabitantales</taxon>
        <taxon>Jatrophihabitantaceae</taxon>
        <taxon>Jatrophihabitans</taxon>
    </lineage>
</organism>
<accession>A0ABU2JG32</accession>
<name>A0ABU2JG32_9ACTN</name>
<protein>
    <submittedName>
        <fullName evidence="1">Uncharacterized protein</fullName>
    </submittedName>
</protein>
<dbReference type="EMBL" id="JAVREH010000060">
    <property type="protein sequence ID" value="MDT0263942.1"/>
    <property type="molecule type" value="Genomic_DNA"/>
</dbReference>
<dbReference type="RefSeq" id="WP_311425085.1">
    <property type="nucleotide sequence ID" value="NZ_JAVREH010000060.1"/>
</dbReference>
<evidence type="ECO:0000313" key="1">
    <source>
        <dbReference type="EMBL" id="MDT0263942.1"/>
    </source>
</evidence>